<dbReference type="PANTHER" id="PTHR43201">
    <property type="entry name" value="ACYL-COA SYNTHETASE"/>
    <property type="match status" value="1"/>
</dbReference>
<dbReference type="SUPFAM" id="SSF56801">
    <property type="entry name" value="Acetyl-CoA synthetase-like"/>
    <property type="match status" value="1"/>
</dbReference>
<dbReference type="InterPro" id="IPR045851">
    <property type="entry name" value="AMP-bd_C_sf"/>
</dbReference>
<dbReference type="InterPro" id="IPR042099">
    <property type="entry name" value="ANL_N_sf"/>
</dbReference>
<dbReference type="GO" id="GO:0006631">
    <property type="term" value="P:fatty acid metabolic process"/>
    <property type="evidence" value="ECO:0007669"/>
    <property type="project" value="TreeGrafter"/>
</dbReference>
<dbReference type="Pfam" id="PF00501">
    <property type="entry name" value="AMP-binding"/>
    <property type="match status" value="1"/>
</dbReference>
<sequence length="363" mass="41504">MKLTYDKIHLKFRLNGHYFDREHLQEVAYSFVKEGKPFEKSVGDFLMDWLDHNDHITVTTSGSTGSPKTVRLKKQHMVNSALTSGDFFKITVGDSALHCLPADYIAGKMMLVRAMVLGLEIDLIEPTTNPMHGIEKRYDFAAMTPMQVQNSLSQLNQIKKLIVGGAPVSRELVESLQNKRTLVFETYGMTETVTHIAARQLNHFRNAEEVESSYFKVLPKVSIKKDERGCLVIDAPQISKETIVTNDLINIKEDDQFEWLGRYDNIINSGGIKLIPELIEEKFSQALEKRFFVCGVPDSELGDKLVMVIEDKNSRENEYWELLRKVEGLDKYEMPKTLLFTECFEETENGKVIRKSTLEKIIG</sequence>
<name>A0A4S3M173_9FLAO</name>
<keyword evidence="3" id="KW-0436">Ligase</keyword>
<dbReference type="AlphaFoldDB" id="A0A4S3M173"/>
<keyword evidence="4" id="KW-1185">Reference proteome</keyword>
<evidence type="ECO:0000313" key="3">
    <source>
        <dbReference type="EMBL" id="THD67777.1"/>
    </source>
</evidence>
<evidence type="ECO:0000256" key="1">
    <source>
        <dbReference type="ARBA" id="ARBA00006432"/>
    </source>
</evidence>
<dbReference type="OrthoDB" id="8870348at2"/>
<evidence type="ECO:0000313" key="4">
    <source>
        <dbReference type="Proteomes" id="UP000305939"/>
    </source>
</evidence>
<comment type="similarity">
    <text evidence="1">Belongs to the ATP-dependent AMP-binding enzyme family.</text>
</comment>
<dbReference type="RefSeq" id="WP_136335982.1">
    <property type="nucleotide sequence ID" value="NZ_QXMP01000014.1"/>
</dbReference>
<evidence type="ECO:0000259" key="2">
    <source>
        <dbReference type="Pfam" id="PF00501"/>
    </source>
</evidence>
<protein>
    <submittedName>
        <fullName evidence="3">O-succinylbenzoic acid--CoA ligase</fullName>
    </submittedName>
</protein>
<dbReference type="Gene3D" id="3.40.50.12780">
    <property type="entry name" value="N-terminal domain of ligase-like"/>
    <property type="match status" value="1"/>
</dbReference>
<proteinExistence type="inferred from homology"/>
<feature type="domain" description="AMP-dependent synthetase/ligase" evidence="2">
    <location>
        <begin position="59"/>
        <end position="224"/>
    </location>
</feature>
<dbReference type="PANTHER" id="PTHR43201:SF8">
    <property type="entry name" value="ACYL-COA SYNTHETASE FAMILY MEMBER 3"/>
    <property type="match status" value="1"/>
</dbReference>
<gene>
    <name evidence="3" type="ORF">E7Z59_09000</name>
</gene>
<dbReference type="Gene3D" id="3.30.300.30">
    <property type="match status" value="1"/>
</dbReference>
<organism evidence="3 4">
    <name type="scientific">Robertkochia marina</name>
    <dbReference type="NCBI Taxonomy" id="1227945"/>
    <lineage>
        <taxon>Bacteria</taxon>
        <taxon>Pseudomonadati</taxon>
        <taxon>Bacteroidota</taxon>
        <taxon>Flavobacteriia</taxon>
        <taxon>Flavobacteriales</taxon>
        <taxon>Flavobacteriaceae</taxon>
        <taxon>Robertkochia</taxon>
    </lineage>
</organism>
<dbReference type="InterPro" id="IPR000873">
    <property type="entry name" value="AMP-dep_synth/lig_dom"/>
</dbReference>
<comment type="caution">
    <text evidence="3">The sequence shown here is derived from an EMBL/GenBank/DDBJ whole genome shotgun (WGS) entry which is preliminary data.</text>
</comment>
<dbReference type="EMBL" id="SSMC01000002">
    <property type="protein sequence ID" value="THD67777.1"/>
    <property type="molecule type" value="Genomic_DNA"/>
</dbReference>
<reference evidence="3 4" key="1">
    <citation type="submission" date="2019-04" db="EMBL/GenBank/DDBJ databases">
        <title>Draft genome sequence of Robertkochia marina CC-AMO-30D.</title>
        <authorList>
            <person name="Hameed A."/>
            <person name="Lin S.-Y."/>
            <person name="Shahina M."/>
            <person name="Lai W.-A."/>
            <person name="Young C.-C."/>
        </authorList>
    </citation>
    <scope>NUCLEOTIDE SEQUENCE [LARGE SCALE GENOMIC DNA]</scope>
    <source>
        <strain evidence="3 4">CC-AMO-30D</strain>
    </source>
</reference>
<dbReference type="Proteomes" id="UP000305939">
    <property type="component" value="Unassembled WGS sequence"/>
</dbReference>
<dbReference type="GO" id="GO:0031956">
    <property type="term" value="F:medium-chain fatty acid-CoA ligase activity"/>
    <property type="evidence" value="ECO:0007669"/>
    <property type="project" value="TreeGrafter"/>
</dbReference>
<accession>A0A4S3M173</accession>